<keyword evidence="3" id="KW-1185">Reference proteome</keyword>
<dbReference type="EMBL" id="JACVVK020000409">
    <property type="protein sequence ID" value="KAK7475338.1"/>
    <property type="molecule type" value="Genomic_DNA"/>
</dbReference>
<feature type="region of interest" description="Disordered" evidence="1">
    <location>
        <begin position="96"/>
        <end position="138"/>
    </location>
</feature>
<gene>
    <name evidence="2" type="ORF">BaRGS_00033414</name>
</gene>
<feature type="compositionally biased region" description="Polar residues" evidence="1">
    <location>
        <begin position="111"/>
        <end position="127"/>
    </location>
</feature>
<protein>
    <submittedName>
        <fullName evidence="2">Uncharacterized protein</fullName>
    </submittedName>
</protein>
<feature type="compositionally biased region" description="Low complexity" evidence="1">
    <location>
        <begin position="39"/>
        <end position="55"/>
    </location>
</feature>
<accession>A0ABD0JKM4</accession>
<dbReference type="AlphaFoldDB" id="A0ABD0JKM4"/>
<feature type="non-terminal residue" evidence="2">
    <location>
        <position position="333"/>
    </location>
</feature>
<feature type="region of interest" description="Disordered" evidence="1">
    <location>
        <begin position="283"/>
        <end position="312"/>
    </location>
</feature>
<evidence type="ECO:0000313" key="3">
    <source>
        <dbReference type="Proteomes" id="UP001519460"/>
    </source>
</evidence>
<comment type="caution">
    <text evidence="2">The sequence shown here is derived from an EMBL/GenBank/DDBJ whole genome shotgun (WGS) entry which is preliminary data.</text>
</comment>
<organism evidence="2 3">
    <name type="scientific">Batillaria attramentaria</name>
    <dbReference type="NCBI Taxonomy" id="370345"/>
    <lineage>
        <taxon>Eukaryota</taxon>
        <taxon>Metazoa</taxon>
        <taxon>Spiralia</taxon>
        <taxon>Lophotrochozoa</taxon>
        <taxon>Mollusca</taxon>
        <taxon>Gastropoda</taxon>
        <taxon>Caenogastropoda</taxon>
        <taxon>Sorbeoconcha</taxon>
        <taxon>Cerithioidea</taxon>
        <taxon>Batillariidae</taxon>
        <taxon>Batillaria</taxon>
    </lineage>
</organism>
<evidence type="ECO:0000256" key="1">
    <source>
        <dbReference type="SAM" id="MobiDB-lite"/>
    </source>
</evidence>
<proteinExistence type="predicted"/>
<evidence type="ECO:0000313" key="2">
    <source>
        <dbReference type="EMBL" id="KAK7475338.1"/>
    </source>
</evidence>
<reference evidence="2 3" key="1">
    <citation type="journal article" date="2023" name="Sci. Data">
        <title>Genome assembly of the Korean intertidal mud-creeper Batillaria attramentaria.</title>
        <authorList>
            <person name="Patra A.K."/>
            <person name="Ho P.T."/>
            <person name="Jun S."/>
            <person name="Lee S.J."/>
            <person name="Kim Y."/>
            <person name="Won Y.J."/>
        </authorList>
    </citation>
    <scope>NUCLEOTIDE SEQUENCE [LARGE SCALE GENOMIC DNA]</scope>
    <source>
        <strain evidence="2">Wonlab-2016</strain>
    </source>
</reference>
<feature type="region of interest" description="Disordered" evidence="1">
    <location>
        <begin position="12"/>
        <end position="55"/>
    </location>
</feature>
<feature type="non-terminal residue" evidence="2">
    <location>
        <position position="1"/>
    </location>
</feature>
<name>A0ABD0JKM4_9CAEN</name>
<feature type="region of interest" description="Disordered" evidence="1">
    <location>
        <begin position="242"/>
        <end position="262"/>
    </location>
</feature>
<sequence length="333" mass="36228">FVTFVHYPDSRDELGFKTDPVGDNMENDHQMQPPDMSRTDTNLSSSLSSVASSSTQLDQNVEFECEGVSFEKIADWKQVSQNSPYQFDADLTQPVKTEREDVQEQPADVGLNQSSVQRETNDSNVTGQMGKPHAGQLGVDSEKTDMAVGQKQMSKSGACSFNIGSLDIFNKWWSIGSDRGLSTDTEIASFLISLASETFKPGDIETGSVEDDFLDSDPKVFATSSVQADTWDSLMSATLSGSKKKKKSSTGRKFTSAKSASHKAKGFGKIKLKLRSKEAKLSEPRIQSIVSDHEDDDAVDSPSEQAESAADVVKSAISTVVSTTDEEIVKKYA</sequence>
<dbReference type="Proteomes" id="UP001519460">
    <property type="component" value="Unassembled WGS sequence"/>
</dbReference>